<name>A0A2V1D2T3_9PLEO</name>
<proteinExistence type="predicted"/>
<evidence type="ECO:0000256" key="1">
    <source>
        <dbReference type="SAM" id="Phobius"/>
    </source>
</evidence>
<gene>
    <name evidence="2" type="ORF">DM02DRAFT_543964</name>
</gene>
<sequence length="682" mass="76224">MTSERAHTGNWINFPWRRLVNFRRNFLLTHPYFSLWWLETTCCVIALGGLLGIVALIHTHEGKPLPQWQFGLTVNAIIAIFTLVIKGAAGLVLAEGISHLKWVSISGRPQSLSTFVAHDNASRGPYGSFELLWKNQYYPRKTIYALPFISSFGALLTILLLLLDPFSQQIIRNSECEVRVPNNSTIARTNVYSEIGREIVTGQRSSNLAVVPVNVRRAVNNGMFASQQPEPAYACDTGNCTFSRHYSTLGYCSSCKDASSEMRIIEYQEEYTTTTDLMFLNFSLALGESNVTLSRAQMIPGRGQQPDLISRTSSSLFTGTDIVMIRYDNTSTPYNPRRNTKGYRCNIVPCVKTFTAKVANGRLEESLVEESRGEFNLVSRDYNRTNVMDRTNVMAFSKADLDCLQTPDQRDILKRPGYHFDDTTRWLPYNVSFRNGSEEAPLYAPTFDANLRASGSPCATAPGNTHPDLCSGNDTTRKAFEAVPAKCIYTMYTDSIVSLQTNLFDKIFSGEVLSSPREEVPGFNGSETLMAIWNAGSGNGTLEDLQGMMSSMTNSLTTHIRQNGWEGFKTPATGEMYRITTCVHVRWAWMAYAGALVFLTLIFFFSMAVYARTNQSSSASVFQDFKSSLLPVLFHGFDGDSLKQLKHVSISNRQIELEKETEDIWISAVPTLDGSKISMITK</sequence>
<evidence type="ECO:0000313" key="2">
    <source>
        <dbReference type="EMBL" id="PVH92305.1"/>
    </source>
</evidence>
<dbReference type="AlphaFoldDB" id="A0A2V1D2T3"/>
<dbReference type="PANTHER" id="PTHR35394">
    <property type="entry name" value="DUF3176 DOMAIN-CONTAINING PROTEIN"/>
    <property type="match status" value="1"/>
</dbReference>
<keyword evidence="3" id="KW-1185">Reference proteome</keyword>
<keyword evidence="1" id="KW-1133">Transmembrane helix</keyword>
<feature type="transmembrane region" description="Helical" evidence="1">
    <location>
        <begin position="143"/>
        <end position="163"/>
    </location>
</feature>
<keyword evidence="1" id="KW-0472">Membrane</keyword>
<reference evidence="2 3" key="1">
    <citation type="journal article" date="2018" name="Sci. Rep.">
        <title>Comparative genomics provides insights into the lifestyle and reveals functional heterogeneity of dark septate endophytic fungi.</title>
        <authorList>
            <person name="Knapp D.G."/>
            <person name="Nemeth J.B."/>
            <person name="Barry K."/>
            <person name="Hainaut M."/>
            <person name="Henrissat B."/>
            <person name="Johnson J."/>
            <person name="Kuo A."/>
            <person name="Lim J.H.P."/>
            <person name="Lipzen A."/>
            <person name="Nolan M."/>
            <person name="Ohm R.A."/>
            <person name="Tamas L."/>
            <person name="Grigoriev I.V."/>
            <person name="Spatafora J.W."/>
            <person name="Nagy L.G."/>
            <person name="Kovacs G.M."/>
        </authorList>
    </citation>
    <scope>NUCLEOTIDE SEQUENCE [LARGE SCALE GENOMIC DNA]</scope>
    <source>
        <strain evidence="2 3">DSE2036</strain>
    </source>
</reference>
<dbReference type="InterPro" id="IPR021514">
    <property type="entry name" value="DUF3176"/>
</dbReference>
<feature type="transmembrane region" description="Helical" evidence="1">
    <location>
        <begin position="70"/>
        <end position="94"/>
    </location>
</feature>
<dbReference type="STRING" id="97972.A0A2V1D2T3"/>
<dbReference type="Pfam" id="PF11374">
    <property type="entry name" value="DUF3176"/>
    <property type="match status" value="1"/>
</dbReference>
<protein>
    <submittedName>
        <fullName evidence="2">Uncharacterized protein</fullName>
    </submittedName>
</protein>
<feature type="transmembrane region" description="Helical" evidence="1">
    <location>
        <begin position="587"/>
        <end position="610"/>
    </location>
</feature>
<dbReference type="OrthoDB" id="5376804at2759"/>
<dbReference type="EMBL" id="KZ805696">
    <property type="protein sequence ID" value="PVH92305.1"/>
    <property type="molecule type" value="Genomic_DNA"/>
</dbReference>
<evidence type="ECO:0000313" key="3">
    <source>
        <dbReference type="Proteomes" id="UP000244855"/>
    </source>
</evidence>
<keyword evidence="1" id="KW-0812">Transmembrane</keyword>
<accession>A0A2V1D2T3</accession>
<feature type="transmembrane region" description="Helical" evidence="1">
    <location>
        <begin position="33"/>
        <end position="58"/>
    </location>
</feature>
<dbReference type="Proteomes" id="UP000244855">
    <property type="component" value="Unassembled WGS sequence"/>
</dbReference>
<dbReference type="PANTHER" id="PTHR35394:SF5">
    <property type="entry name" value="DUF3176 DOMAIN-CONTAINING PROTEIN"/>
    <property type="match status" value="1"/>
</dbReference>
<organism evidence="2 3">
    <name type="scientific">Periconia macrospinosa</name>
    <dbReference type="NCBI Taxonomy" id="97972"/>
    <lineage>
        <taxon>Eukaryota</taxon>
        <taxon>Fungi</taxon>
        <taxon>Dikarya</taxon>
        <taxon>Ascomycota</taxon>
        <taxon>Pezizomycotina</taxon>
        <taxon>Dothideomycetes</taxon>
        <taxon>Pleosporomycetidae</taxon>
        <taxon>Pleosporales</taxon>
        <taxon>Massarineae</taxon>
        <taxon>Periconiaceae</taxon>
        <taxon>Periconia</taxon>
    </lineage>
</organism>